<dbReference type="AlphaFoldDB" id="A0A947D6T7"/>
<dbReference type="RefSeq" id="WP_261970509.1">
    <property type="nucleotide sequence ID" value="NZ_JAHHZF010000011.1"/>
</dbReference>
<dbReference type="EMBL" id="JAHHZF010000011">
    <property type="protein sequence ID" value="MBT9291991.1"/>
    <property type="molecule type" value="Genomic_DNA"/>
</dbReference>
<dbReference type="Gene3D" id="3.10.450.50">
    <property type="match status" value="1"/>
</dbReference>
<gene>
    <name evidence="2" type="ORF">KL771_21180</name>
</gene>
<organism evidence="2 3">
    <name type="scientific">Prosthecodimorpha staleyi</name>
    <dbReference type="NCBI Taxonomy" id="2840188"/>
    <lineage>
        <taxon>Bacteria</taxon>
        <taxon>Pseudomonadati</taxon>
        <taxon>Pseudomonadota</taxon>
        <taxon>Alphaproteobacteria</taxon>
        <taxon>Hyphomicrobiales</taxon>
        <taxon>Ancalomicrobiaceae</taxon>
        <taxon>Prosthecodimorpha</taxon>
    </lineage>
</organism>
<comment type="caution">
    <text evidence="2">The sequence shown here is derived from an EMBL/GenBank/DDBJ whole genome shotgun (WGS) entry which is preliminary data.</text>
</comment>
<feature type="signal peptide" evidence="1">
    <location>
        <begin position="1"/>
        <end position="21"/>
    </location>
</feature>
<evidence type="ECO:0000313" key="3">
    <source>
        <dbReference type="Proteomes" id="UP000766595"/>
    </source>
</evidence>
<evidence type="ECO:0000313" key="2">
    <source>
        <dbReference type="EMBL" id="MBT9291991.1"/>
    </source>
</evidence>
<accession>A0A947D6T7</accession>
<proteinExistence type="predicted"/>
<keyword evidence="3" id="KW-1185">Reference proteome</keyword>
<keyword evidence="1" id="KW-0732">Signal</keyword>
<dbReference type="Proteomes" id="UP000766595">
    <property type="component" value="Unassembled WGS sequence"/>
</dbReference>
<reference evidence="2 3" key="1">
    <citation type="submission" date="2021-06" db="EMBL/GenBank/DDBJ databases">
        <authorList>
            <person name="Grouzdev D.S."/>
            <person name="Koziaeva V."/>
        </authorList>
    </citation>
    <scope>NUCLEOTIDE SEQUENCE [LARGE SCALE GENOMIC DNA]</scope>
    <source>
        <strain evidence="2 3">22</strain>
    </source>
</reference>
<evidence type="ECO:0000256" key="1">
    <source>
        <dbReference type="SAM" id="SignalP"/>
    </source>
</evidence>
<name>A0A947D6T7_9HYPH</name>
<protein>
    <submittedName>
        <fullName evidence="2">YbjP/YqhG family protein</fullName>
    </submittedName>
</protein>
<feature type="chain" id="PRO_5037636259" evidence="1">
    <location>
        <begin position="22"/>
        <end position="166"/>
    </location>
</feature>
<sequence>MHRRAFLLLASASLVAAPALAAAKKPVPAPAPASAKPEDVVRNLYARLDAEAYDYMTNRKLAQRYFTASTVKLIDKVDAKSKKLQEPGIDYDPLIDGQDGEVKGLAVTVESATADRATVVAAFTSFDEKLRVTFDMQLEKGAWRVEDIRGREGSSLKAVAADYLKD</sequence>